<dbReference type="OrthoDB" id="3793606at2759"/>
<name>A0A6A5U2Q3_9PLEO</name>
<gene>
    <name evidence="1" type="ORF">CC80DRAFT_490712</name>
</gene>
<organism evidence="1 2">
    <name type="scientific">Byssothecium circinans</name>
    <dbReference type="NCBI Taxonomy" id="147558"/>
    <lineage>
        <taxon>Eukaryota</taxon>
        <taxon>Fungi</taxon>
        <taxon>Dikarya</taxon>
        <taxon>Ascomycota</taxon>
        <taxon>Pezizomycotina</taxon>
        <taxon>Dothideomycetes</taxon>
        <taxon>Pleosporomycetidae</taxon>
        <taxon>Pleosporales</taxon>
        <taxon>Massarineae</taxon>
        <taxon>Massarinaceae</taxon>
        <taxon>Byssothecium</taxon>
    </lineage>
</organism>
<protein>
    <submittedName>
        <fullName evidence="1">Uncharacterized protein</fullName>
    </submittedName>
</protein>
<reference evidence="1" key="1">
    <citation type="journal article" date="2020" name="Stud. Mycol.">
        <title>101 Dothideomycetes genomes: a test case for predicting lifestyles and emergence of pathogens.</title>
        <authorList>
            <person name="Haridas S."/>
            <person name="Albert R."/>
            <person name="Binder M."/>
            <person name="Bloem J."/>
            <person name="Labutti K."/>
            <person name="Salamov A."/>
            <person name="Andreopoulos B."/>
            <person name="Baker S."/>
            <person name="Barry K."/>
            <person name="Bills G."/>
            <person name="Bluhm B."/>
            <person name="Cannon C."/>
            <person name="Castanera R."/>
            <person name="Culley D."/>
            <person name="Daum C."/>
            <person name="Ezra D."/>
            <person name="Gonzalez J."/>
            <person name="Henrissat B."/>
            <person name="Kuo A."/>
            <person name="Liang C."/>
            <person name="Lipzen A."/>
            <person name="Lutzoni F."/>
            <person name="Magnuson J."/>
            <person name="Mondo S."/>
            <person name="Nolan M."/>
            <person name="Ohm R."/>
            <person name="Pangilinan J."/>
            <person name="Park H.-J."/>
            <person name="Ramirez L."/>
            <person name="Alfaro M."/>
            <person name="Sun H."/>
            <person name="Tritt A."/>
            <person name="Yoshinaga Y."/>
            <person name="Zwiers L.-H."/>
            <person name="Turgeon B."/>
            <person name="Goodwin S."/>
            <person name="Spatafora J."/>
            <person name="Crous P."/>
            <person name="Grigoriev I."/>
        </authorList>
    </citation>
    <scope>NUCLEOTIDE SEQUENCE</scope>
    <source>
        <strain evidence="1">CBS 675.92</strain>
    </source>
</reference>
<dbReference type="Proteomes" id="UP000800035">
    <property type="component" value="Unassembled WGS sequence"/>
</dbReference>
<evidence type="ECO:0000313" key="2">
    <source>
        <dbReference type="Proteomes" id="UP000800035"/>
    </source>
</evidence>
<sequence>MYTADWLMKQLDLVEKHIWDISLGDTASSDLQTRLSELPTRFAVGISLMNTMRELRNPVPLSTMKTEQVNSSRMSTEA</sequence>
<dbReference type="EMBL" id="ML976986">
    <property type="protein sequence ID" value="KAF1958944.1"/>
    <property type="molecule type" value="Genomic_DNA"/>
</dbReference>
<dbReference type="AlphaFoldDB" id="A0A6A5U2Q3"/>
<keyword evidence="2" id="KW-1185">Reference proteome</keyword>
<evidence type="ECO:0000313" key="1">
    <source>
        <dbReference type="EMBL" id="KAF1958944.1"/>
    </source>
</evidence>
<proteinExistence type="predicted"/>
<accession>A0A6A5U2Q3</accession>